<reference evidence="2 3" key="1">
    <citation type="journal article" date="2023" name="bioRxiv">
        <title>Conserved and derived expression patterns and positive selection on dental genes reveal complex evolutionary context of ever-growing rodent molars.</title>
        <authorList>
            <person name="Calamari Z.T."/>
            <person name="Song A."/>
            <person name="Cohen E."/>
            <person name="Akter M."/>
            <person name="Roy R.D."/>
            <person name="Hallikas O."/>
            <person name="Christensen M.M."/>
            <person name="Li P."/>
            <person name="Marangoni P."/>
            <person name="Jernvall J."/>
            <person name="Klein O.D."/>
        </authorList>
    </citation>
    <scope>NUCLEOTIDE SEQUENCE [LARGE SCALE GENOMIC DNA]</scope>
    <source>
        <strain evidence="2">V071</strain>
    </source>
</reference>
<protein>
    <recommendedName>
        <fullName evidence="4">Tropomyosin</fullName>
    </recommendedName>
</protein>
<feature type="compositionally biased region" description="Basic and acidic residues" evidence="1">
    <location>
        <begin position="27"/>
        <end position="46"/>
    </location>
</feature>
<dbReference type="AlphaFoldDB" id="A0AAW0HHF9"/>
<name>A0AAW0HHF9_MYOGA</name>
<gene>
    <name evidence="2" type="ORF">U0070_011166</name>
</gene>
<dbReference type="SUPFAM" id="SSF57997">
    <property type="entry name" value="Tropomyosin"/>
    <property type="match status" value="1"/>
</dbReference>
<organism evidence="2 3">
    <name type="scientific">Myodes glareolus</name>
    <name type="common">Bank vole</name>
    <name type="synonym">Clethrionomys glareolus</name>
    <dbReference type="NCBI Taxonomy" id="447135"/>
    <lineage>
        <taxon>Eukaryota</taxon>
        <taxon>Metazoa</taxon>
        <taxon>Chordata</taxon>
        <taxon>Craniata</taxon>
        <taxon>Vertebrata</taxon>
        <taxon>Euteleostomi</taxon>
        <taxon>Mammalia</taxon>
        <taxon>Eutheria</taxon>
        <taxon>Euarchontoglires</taxon>
        <taxon>Glires</taxon>
        <taxon>Rodentia</taxon>
        <taxon>Myomorpha</taxon>
        <taxon>Muroidea</taxon>
        <taxon>Cricetidae</taxon>
        <taxon>Arvicolinae</taxon>
        <taxon>Myodes</taxon>
    </lineage>
</organism>
<accession>A0AAW0HHF9</accession>
<dbReference type="Proteomes" id="UP001488838">
    <property type="component" value="Unassembled WGS sequence"/>
</dbReference>
<keyword evidence="3" id="KW-1185">Reference proteome</keyword>
<evidence type="ECO:0000256" key="1">
    <source>
        <dbReference type="SAM" id="MobiDB-lite"/>
    </source>
</evidence>
<dbReference type="EMBL" id="JBBHLL010000531">
    <property type="protein sequence ID" value="KAK7800856.1"/>
    <property type="molecule type" value="Genomic_DNA"/>
</dbReference>
<evidence type="ECO:0000313" key="3">
    <source>
        <dbReference type="Proteomes" id="UP001488838"/>
    </source>
</evidence>
<sequence>MAGITTIEAVKRKIQVLQQQADDAEERAERLQREVEGERRAREQVRGGRGAAGKGSAPLGCGPQLHGGVLEARTKRGASRLGGTRLLDYDGPVSEHGGN</sequence>
<feature type="region of interest" description="Disordered" evidence="1">
    <location>
        <begin position="22"/>
        <end position="99"/>
    </location>
</feature>
<proteinExistence type="predicted"/>
<evidence type="ECO:0000313" key="2">
    <source>
        <dbReference type="EMBL" id="KAK7800856.1"/>
    </source>
</evidence>
<evidence type="ECO:0008006" key="4">
    <source>
        <dbReference type="Google" id="ProtNLM"/>
    </source>
</evidence>
<comment type="caution">
    <text evidence="2">The sequence shown here is derived from an EMBL/GenBank/DDBJ whole genome shotgun (WGS) entry which is preliminary data.</text>
</comment>
<dbReference type="Gene3D" id="1.20.5.340">
    <property type="match status" value="1"/>
</dbReference>